<keyword evidence="3" id="KW-1185">Reference proteome</keyword>
<evidence type="ECO:0000313" key="3">
    <source>
        <dbReference type="Proteomes" id="UP001372338"/>
    </source>
</evidence>
<dbReference type="EMBL" id="JAYWIO010000002">
    <property type="protein sequence ID" value="KAK7283743.1"/>
    <property type="molecule type" value="Genomic_DNA"/>
</dbReference>
<evidence type="ECO:0000313" key="2">
    <source>
        <dbReference type="EMBL" id="KAK7283743.1"/>
    </source>
</evidence>
<gene>
    <name evidence="2" type="ORF">RIF29_13489</name>
</gene>
<keyword evidence="1" id="KW-0472">Membrane</keyword>
<sequence>MIYFYLLMVYGVDSLWWLLTMELVMVVGYQLGGAAEERRGKAWRGYGGLVGGLVLAESAMAAYSEVMAQ</sequence>
<dbReference type="AlphaFoldDB" id="A0AAN9P1Z5"/>
<feature type="transmembrane region" description="Helical" evidence="1">
    <location>
        <begin position="14"/>
        <end position="31"/>
    </location>
</feature>
<organism evidence="2 3">
    <name type="scientific">Crotalaria pallida</name>
    <name type="common">Smooth rattlebox</name>
    <name type="synonym">Crotalaria striata</name>
    <dbReference type="NCBI Taxonomy" id="3830"/>
    <lineage>
        <taxon>Eukaryota</taxon>
        <taxon>Viridiplantae</taxon>
        <taxon>Streptophyta</taxon>
        <taxon>Embryophyta</taxon>
        <taxon>Tracheophyta</taxon>
        <taxon>Spermatophyta</taxon>
        <taxon>Magnoliopsida</taxon>
        <taxon>eudicotyledons</taxon>
        <taxon>Gunneridae</taxon>
        <taxon>Pentapetalae</taxon>
        <taxon>rosids</taxon>
        <taxon>fabids</taxon>
        <taxon>Fabales</taxon>
        <taxon>Fabaceae</taxon>
        <taxon>Papilionoideae</taxon>
        <taxon>50 kb inversion clade</taxon>
        <taxon>genistoids sensu lato</taxon>
        <taxon>core genistoids</taxon>
        <taxon>Crotalarieae</taxon>
        <taxon>Crotalaria</taxon>
    </lineage>
</organism>
<feature type="transmembrane region" description="Helical" evidence="1">
    <location>
        <begin position="43"/>
        <end position="63"/>
    </location>
</feature>
<proteinExistence type="predicted"/>
<protein>
    <submittedName>
        <fullName evidence="2">Uncharacterized protein</fullName>
    </submittedName>
</protein>
<reference evidence="2 3" key="1">
    <citation type="submission" date="2024-01" db="EMBL/GenBank/DDBJ databases">
        <title>The genomes of 5 underutilized Papilionoideae crops provide insights into root nodulation and disease resistanc.</title>
        <authorList>
            <person name="Yuan L."/>
        </authorList>
    </citation>
    <scope>NUCLEOTIDE SEQUENCE [LARGE SCALE GENOMIC DNA]</scope>
    <source>
        <strain evidence="2">ZHUSHIDOU_FW_LH</strain>
        <tissue evidence="2">Leaf</tissue>
    </source>
</reference>
<name>A0AAN9P1Z5_CROPI</name>
<comment type="caution">
    <text evidence="2">The sequence shown here is derived from an EMBL/GenBank/DDBJ whole genome shotgun (WGS) entry which is preliminary data.</text>
</comment>
<keyword evidence="1" id="KW-1133">Transmembrane helix</keyword>
<accession>A0AAN9P1Z5</accession>
<keyword evidence="1" id="KW-0812">Transmembrane</keyword>
<evidence type="ECO:0000256" key="1">
    <source>
        <dbReference type="SAM" id="Phobius"/>
    </source>
</evidence>
<dbReference type="Proteomes" id="UP001372338">
    <property type="component" value="Unassembled WGS sequence"/>
</dbReference>